<accession>A0A9D4RS29</accession>
<reference evidence="2" key="1">
    <citation type="journal article" date="2019" name="bioRxiv">
        <title>The Genome of the Zebra Mussel, Dreissena polymorpha: A Resource for Invasive Species Research.</title>
        <authorList>
            <person name="McCartney M.A."/>
            <person name="Auch B."/>
            <person name="Kono T."/>
            <person name="Mallez S."/>
            <person name="Zhang Y."/>
            <person name="Obille A."/>
            <person name="Becker A."/>
            <person name="Abrahante J.E."/>
            <person name="Garbe J."/>
            <person name="Badalamenti J.P."/>
            <person name="Herman A."/>
            <person name="Mangelson H."/>
            <person name="Liachko I."/>
            <person name="Sullivan S."/>
            <person name="Sone E.D."/>
            <person name="Koren S."/>
            <person name="Silverstein K.A.T."/>
            <person name="Beckman K.B."/>
            <person name="Gohl D.M."/>
        </authorList>
    </citation>
    <scope>NUCLEOTIDE SEQUENCE</scope>
    <source>
        <strain evidence="2">Duluth1</strain>
        <tissue evidence="2">Whole animal</tissue>
    </source>
</reference>
<organism evidence="2 3">
    <name type="scientific">Dreissena polymorpha</name>
    <name type="common">Zebra mussel</name>
    <name type="synonym">Mytilus polymorpha</name>
    <dbReference type="NCBI Taxonomy" id="45954"/>
    <lineage>
        <taxon>Eukaryota</taxon>
        <taxon>Metazoa</taxon>
        <taxon>Spiralia</taxon>
        <taxon>Lophotrochozoa</taxon>
        <taxon>Mollusca</taxon>
        <taxon>Bivalvia</taxon>
        <taxon>Autobranchia</taxon>
        <taxon>Heteroconchia</taxon>
        <taxon>Euheterodonta</taxon>
        <taxon>Imparidentia</taxon>
        <taxon>Neoheterodontei</taxon>
        <taxon>Myida</taxon>
        <taxon>Dreissenoidea</taxon>
        <taxon>Dreissenidae</taxon>
        <taxon>Dreissena</taxon>
    </lineage>
</organism>
<dbReference type="Proteomes" id="UP000828390">
    <property type="component" value="Unassembled WGS sequence"/>
</dbReference>
<evidence type="ECO:0000313" key="3">
    <source>
        <dbReference type="Proteomes" id="UP000828390"/>
    </source>
</evidence>
<keyword evidence="3" id="KW-1185">Reference proteome</keyword>
<dbReference type="PANTHER" id="PTHR26392">
    <property type="entry name" value="MITOGEN-ACTIVATED PROTEIN KINASE KINASE KINASE 7-RELATED"/>
    <property type="match status" value="1"/>
</dbReference>
<evidence type="ECO:0000313" key="2">
    <source>
        <dbReference type="EMBL" id="KAH3876645.1"/>
    </source>
</evidence>
<dbReference type="Pfam" id="PF00350">
    <property type="entry name" value="Dynamin_N"/>
    <property type="match status" value="1"/>
</dbReference>
<name>A0A9D4RS29_DREPO</name>
<dbReference type="Gene3D" id="3.40.50.300">
    <property type="entry name" value="P-loop containing nucleotide triphosphate hydrolases"/>
    <property type="match status" value="1"/>
</dbReference>
<dbReference type="SUPFAM" id="SSF52540">
    <property type="entry name" value="P-loop containing nucleoside triphosphate hydrolases"/>
    <property type="match status" value="1"/>
</dbReference>
<evidence type="ECO:0000259" key="1">
    <source>
        <dbReference type="Pfam" id="PF00350"/>
    </source>
</evidence>
<reference evidence="2" key="2">
    <citation type="submission" date="2020-11" db="EMBL/GenBank/DDBJ databases">
        <authorList>
            <person name="McCartney M.A."/>
            <person name="Auch B."/>
            <person name="Kono T."/>
            <person name="Mallez S."/>
            <person name="Becker A."/>
            <person name="Gohl D.M."/>
            <person name="Silverstein K.A.T."/>
            <person name="Koren S."/>
            <person name="Bechman K.B."/>
            <person name="Herman A."/>
            <person name="Abrahante J.E."/>
            <person name="Garbe J."/>
        </authorList>
    </citation>
    <scope>NUCLEOTIDE SEQUENCE</scope>
    <source>
        <strain evidence="2">Duluth1</strain>
        <tissue evidence="2">Whole animal</tissue>
    </source>
</reference>
<gene>
    <name evidence="2" type="ORF">DPMN_000493</name>
</gene>
<dbReference type="InterPro" id="IPR027417">
    <property type="entry name" value="P-loop_NTPase"/>
</dbReference>
<dbReference type="EMBL" id="JAIWYP010000001">
    <property type="protein sequence ID" value="KAH3876645.1"/>
    <property type="molecule type" value="Genomic_DNA"/>
</dbReference>
<dbReference type="AlphaFoldDB" id="A0A9D4RS29"/>
<protein>
    <recommendedName>
        <fullName evidence="1">Dynamin N-terminal domain-containing protein</fullName>
    </recommendedName>
</protein>
<feature type="domain" description="Dynamin N-terminal" evidence="1">
    <location>
        <begin position="155"/>
        <end position="295"/>
    </location>
</feature>
<dbReference type="InterPro" id="IPR045063">
    <property type="entry name" value="Dynamin_N"/>
</dbReference>
<dbReference type="PANTHER" id="PTHR26392:SF92">
    <property type="entry name" value="PROTEIN KINASE DOMAIN-CONTAINING PROTEIN"/>
    <property type="match status" value="1"/>
</dbReference>
<sequence length="504" mass="57849">MADEPDRIMYSTIHENNTDDDVHQGLTYQDIELLPDLSDAIALAETHNVDYDGLESLSEFKCRLKCHLTLTKSGNLKDKIQRQIADVGKDDKIKRENLCRMVNELKNVFPKKSLTQTIRRQEIVEELLNKDGSTDDIREDCDKRIASLQEKECVILIAGESSAGKSSLLNAILGEEILPSHMLPCTSCITVIKYYAYRNAIIVYRDGHIDKIPNLDKEGLQQLQQRAYFSKANQNKPHADVYAARKEEHDIAEIQVYLPLPMLANGLVLVDTPGIGENEFLENYLMEYIRTHQILGFMYIIMTDNALGIAEDRLVNLMSLIIKSQKSSTDIVKFNPKAALFVCNRWDMVKDEDKDAVRRNAINQLEKTWPEFEPKLAVFFSTMAALREQNVNPGYVTDEFVALLLGLQSLVNVSLDKRIHASYRWMGNVLQRSVHYLRTMVRTLEMSGRERQRKSAEATQKLNVLDRKAGDVVKHLKSEMEYSVRHISDEASIYLHVKYYFVLW</sequence>
<comment type="caution">
    <text evidence="2">The sequence shown here is derived from an EMBL/GenBank/DDBJ whole genome shotgun (WGS) entry which is preliminary data.</text>
</comment>
<proteinExistence type="predicted"/>